<dbReference type="PANTHER" id="PTHR47755">
    <property type="entry name" value="CELL DIVISION PROTEIN FTSX"/>
    <property type="match status" value="1"/>
</dbReference>
<feature type="domain" description="ABC3 transporter permease C-terminal" evidence="12">
    <location>
        <begin position="176"/>
        <end position="295"/>
    </location>
</feature>
<dbReference type="InterPro" id="IPR058204">
    <property type="entry name" value="FtsX_firmicutes-type"/>
</dbReference>
<evidence type="ECO:0000256" key="10">
    <source>
        <dbReference type="PIRNR" id="PIRNR003097"/>
    </source>
</evidence>
<protein>
    <recommendedName>
        <fullName evidence="3 10">Cell division protein FtsX</fullName>
    </recommendedName>
</protein>
<feature type="transmembrane region" description="Helical" evidence="11">
    <location>
        <begin position="264"/>
        <end position="290"/>
    </location>
</feature>
<dbReference type="RefSeq" id="WP_268060032.1">
    <property type="nucleotide sequence ID" value="NZ_JAPQFJ010000002.1"/>
</dbReference>
<evidence type="ECO:0000256" key="2">
    <source>
        <dbReference type="ARBA" id="ARBA00007379"/>
    </source>
</evidence>
<proteinExistence type="inferred from homology"/>
<organism evidence="14 15">
    <name type="scientific">Clostridium brassicae</name>
    <dbReference type="NCBI Taxonomy" id="2999072"/>
    <lineage>
        <taxon>Bacteria</taxon>
        <taxon>Bacillati</taxon>
        <taxon>Bacillota</taxon>
        <taxon>Clostridia</taxon>
        <taxon>Eubacteriales</taxon>
        <taxon>Clostridiaceae</taxon>
        <taxon>Clostridium</taxon>
    </lineage>
</organism>
<keyword evidence="7 11" id="KW-1133">Transmembrane helix</keyword>
<evidence type="ECO:0000256" key="6">
    <source>
        <dbReference type="ARBA" id="ARBA00022692"/>
    </source>
</evidence>
<dbReference type="Gene3D" id="3.30.70.3040">
    <property type="match status" value="1"/>
</dbReference>
<evidence type="ECO:0000313" key="15">
    <source>
        <dbReference type="Proteomes" id="UP001144612"/>
    </source>
</evidence>
<keyword evidence="9 10" id="KW-0131">Cell cycle</keyword>
<keyword evidence="15" id="KW-1185">Reference proteome</keyword>
<dbReference type="PANTHER" id="PTHR47755:SF1">
    <property type="entry name" value="CELL DIVISION PROTEIN FTSX"/>
    <property type="match status" value="1"/>
</dbReference>
<comment type="subcellular location">
    <subcellularLocation>
        <location evidence="1">Cell membrane</location>
        <topology evidence="1">Multi-pass membrane protein</topology>
    </subcellularLocation>
</comment>
<dbReference type="Pfam" id="PF02687">
    <property type="entry name" value="FtsX"/>
    <property type="match status" value="1"/>
</dbReference>
<dbReference type="InterPro" id="IPR004513">
    <property type="entry name" value="FtsX"/>
</dbReference>
<dbReference type="Pfam" id="PF18075">
    <property type="entry name" value="FtsX_ECD"/>
    <property type="match status" value="1"/>
</dbReference>
<feature type="domain" description="FtsX extracellular" evidence="13">
    <location>
        <begin position="59"/>
        <end position="153"/>
    </location>
</feature>
<evidence type="ECO:0000256" key="8">
    <source>
        <dbReference type="ARBA" id="ARBA00023136"/>
    </source>
</evidence>
<evidence type="ECO:0000256" key="3">
    <source>
        <dbReference type="ARBA" id="ARBA00021907"/>
    </source>
</evidence>
<evidence type="ECO:0000256" key="11">
    <source>
        <dbReference type="SAM" id="Phobius"/>
    </source>
</evidence>
<feature type="transmembrane region" description="Helical" evidence="11">
    <location>
        <begin position="23"/>
        <end position="46"/>
    </location>
</feature>
<dbReference type="InterPro" id="IPR040690">
    <property type="entry name" value="FtsX_ECD"/>
</dbReference>
<evidence type="ECO:0000256" key="7">
    <source>
        <dbReference type="ARBA" id="ARBA00022989"/>
    </source>
</evidence>
<feature type="transmembrane region" description="Helical" evidence="11">
    <location>
        <begin position="219"/>
        <end position="244"/>
    </location>
</feature>
<keyword evidence="6 11" id="KW-0812">Transmembrane</keyword>
<dbReference type="InterPro" id="IPR003838">
    <property type="entry name" value="ABC3_permease_C"/>
</dbReference>
<evidence type="ECO:0000259" key="13">
    <source>
        <dbReference type="Pfam" id="PF18075"/>
    </source>
</evidence>
<keyword evidence="8 10" id="KW-0472">Membrane</keyword>
<dbReference type="NCBIfam" id="NF038347">
    <property type="entry name" value="FtsX_Gpos"/>
    <property type="match status" value="1"/>
</dbReference>
<comment type="similarity">
    <text evidence="2 10">Belongs to the ABC-4 integral membrane protein family. FtsX subfamily.</text>
</comment>
<accession>A0ABT4D5I7</accession>
<dbReference type="PIRSF" id="PIRSF003097">
    <property type="entry name" value="FtsX"/>
    <property type="match status" value="1"/>
</dbReference>
<comment type="function">
    <text evidence="10">Part of the ABC transporter FtsEX involved in asymmetric cellular division facilitating the initiation of sporulation.</text>
</comment>
<dbReference type="EMBL" id="JAPQFJ010000002">
    <property type="protein sequence ID" value="MCY6957547.1"/>
    <property type="molecule type" value="Genomic_DNA"/>
</dbReference>
<feature type="transmembrane region" description="Helical" evidence="11">
    <location>
        <begin position="172"/>
        <end position="198"/>
    </location>
</feature>
<evidence type="ECO:0000256" key="4">
    <source>
        <dbReference type="ARBA" id="ARBA00022475"/>
    </source>
</evidence>
<reference evidence="14" key="1">
    <citation type="submission" date="2022-12" db="EMBL/GenBank/DDBJ databases">
        <title>Clostridium sp. nov., isolated from industrial wastewater.</title>
        <authorList>
            <person name="Jiayan W."/>
        </authorList>
    </citation>
    <scope>NUCLEOTIDE SEQUENCE</scope>
    <source>
        <strain evidence="14">ZC22-4</strain>
    </source>
</reference>
<evidence type="ECO:0000256" key="5">
    <source>
        <dbReference type="ARBA" id="ARBA00022618"/>
    </source>
</evidence>
<evidence type="ECO:0000256" key="9">
    <source>
        <dbReference type="ARBA" id="ARBA00023306"/>
    </source>
</evidence>
<dbReference type="Proteomes" id="UP001144612">
    <property type="component" value="Unassembled WGS sequence"/>
</dbReference>
<evidence type="ECO:0000256" key="1">
    <source>
        <dbReference type="ARBA" id="ARBA00004651"/>
    </source>
</evidence>
<evidence type="ECO:0000259" key="12">
    <source>
        <dbReference type="Pfam" id="PF02687"/>
    </source>
</evidence>
<name>A0ABT4D5I7_9CLOT</name>
<sequence length="296" mass="33149">MRISTLKYFSIDALKSLKRNKTLSIASIITVALTIFMFGMFLFTVLNANKVVKNVESRLEVQVFLKDKISETDRKNAEQAIKAINGIAEVRFETKEQALNKYREQLGEENKDLLQGLDKTNPLPESYIVKVNSSEIIQNVVKTMKGKPGIEDVVANEELINRIDSLTRGIKWVGIAAFVILVPISFLLIGNTIKLAVYSRKREIGIMKYVGATDGFIRWPFIIEGIIIGLTGSLFSCVLLNYSYKIVYSKLSSAIMMLNLVTPSYILSNVLWIFIISGIIIGGLGSIISIRKFLKV</sequence>
<comment type="caution">
    <text evidence="14">The sequence shown here is derived from an EMBL/GenBank/DDBJ whole genome shotgun (WGS) entry which is preliminary data.</text>
</comment>
<gene>
    <name evidence="14" type="primary">ftsX</name>
    <name evidence="14" type="ORF">OW729_02875</name>
</gene>
<evidence type="ECO:0000313" key="14">
    <source>
        <dbReference type="EMBL" id="MCY6957547.1"/>
    </source>
</evidence>
<keyword evidence="4 10" id="KW-1003">Cell membrane</keyword>
<keyword evidence="5 10" id="KW-0132">Cell division</keyword>